<organism evidence="1 2">
    <name type="scientific">Kineosporia mesophila</name>
    <dbReference type="NCBI Taxonomy" id="566012"/>
    <lineage>
        <taxon>Bacteria</taxon>
        <taxon>Bacillati</taxon>
        <taxon>Actinomycetota</taxon>
        <taxon>Actinomycetes</taxon>
        <taxon>Kineosporiales</taxon>
        <taxon>Kineosporiaceae</taxon>
        <taxon>Kineosporia</taxon>
    </lineage>
</organism>
<gene>
    <name evidence="1" type="ORF">GCM10022223_45460</name>
</gene>
<accession>A0ABP7A207</accession>
<comment type="caution">
    <text evidence="1">The sequence shown here is derived from an EMBL/GenBank/DDBJ whole genome shotgun (WGS) entry which is preliminary data.</text>
</comment>
<evidence type="ECO:0008006" key="3">
    <source>
        <dbReference type="Google" id="ProtNLM"/>
    </source>
</evidence>
<dbReference type="Proteomes" id="UP001501074">
    <property type="component" value="Unassembled WGS sequence"/>
</dbReference>
<dbReference type="EMBL" id="BAAAZO010000009">
    <property type="protein sequence ID" value="GAA3623401.1"/>
    <property type="molecule type" value="Genomic_DNA"/>
</dbReference>
<dbReference type="PROSITE" id="PS51257">
    <property type="entry name" value="PROKAR_LIPOPROTEIN"/>
    <property type="match status" value="1"/>
</dbReference>
<evidence type="ECO:0000313" key="1">
    <source>
        <dbReference type="EMBL" id="GAA3623401.1"/>
    </source>
</evidence>
<sequence length="200" mass="21556">MNVKRSLLVRSVVTMSVAGLLLTGCARESETPTAAASSSPAVVTPTAPVSVWNVDEDKDATWTRQLKEIKQMLQRVHGAKSTKAAEVRTEQMIDLEKVLTEMAAAGGPEGVGHVACEVMPIQLLSYEDSDSADMVSMQIGAYWSAAVAAAANEPGASFKDVELDARMEEECEDVHDDVLKTMGLRTLNKMYRLPQVSPTS</sequence>
<reference evidence="2" key="1">
    <citation type="journal article" date="2019" name="Int. J. Syst. Evol. Microbiol.">
        <title>The Global Catalogue of Microorganisms (GCM) 10K type strain sequencing project: providing services to taxonomists for standard genome sequencing and annotation.</title>
        <authorList>
            <consortium name="The Broad Institute Genomics Platform"/>
            <consortium name="The Broad Institute Genome Sequencing Center for Infectious Disease"/>
            <person name="Wu L."/>
            <person name="Ma J."/>
        </authorList>
    </citation>
    <scope>NUCLEOTIDE SEQUENCE [LARGE SCALE GENOMIC DNA]</scope>
    <source>
        <strain evidence="2">JCM 16902</strain>
    </source>
</reference>
<proteinExistence type="predicted"/>
<name>A0ABP7A207_9ACTN</name>
<keyword evidence="2" id="KW-1185">Reference proteome</keyword>
<protein>
    <recommendedName>
        <fullName evidence="3">Lipoprotein</fullName>
    </recommendedName>
</protein>
<evidence type="ECO:0000313" key="2">
    <source>
        <dbReference type="Proteomes" id="UP001501074"/>
    </source>
</evidence>